<name>A0AAV0WXH9_9HEMI</name>
<dbReference type="InterPro" id="IPR043502">
    <property type="entry name" value="DNA/RNA_pol_sf"/>
</dbReference>
<proteinExistence type="predicted"/>
<dbReference type="Gene3D" id="3.10.10.10">
    <property type="entry name" value="HIV Type 1 Reverse Transcriptase, subunit A, domain 1"/>
    <property type="match status" value="1"/>
</dbReference>
<dbReference type="InterPro" id="IPR043128">
    <property type="entry name" value="Rev_trsase/Diguanyl_cyclase"/>
</dbReference>
<dbReference type="Gene3D" id="3.30.70.270">
    <property type="match status" value="1"/>
</dbReference>
<dbReference type="PANTHER" id="PTHR47331">
    <property type="entry name" value="PHD-TYPE DOMAIN-CONTAINING PROTEIN"/>
    <property type="match status" value="1"/>
</dbReference>
<protein>
    <submittedName>
        <fullName evidence="1">Uncharacterized protein</fullName>
    </submittedName>
</protein>
<evidence type="ECO:0000313" key="2">
    <source>
        <dbReference type="Proteomes" id="UP001160148"/>
    </source>
</evidence>
<gene>
    <name evidence="1" type="ORF">MEUPH1_LOCUS16052</name>
</gene>
<dbReference type="InterPro" id="IPR008042">
    <property type="entry name" value="Retrotrans_Pao"/>
</dbReference>
<organism evidence="1 2">
    <name type="scientific">Macrosiphum euphorbiae</name>
    <name type="common">potato aphid</name>
    <dbReference type="NCBI Taxonomy" id="13131"/>
    <lineage>
        <taxon>Eukaryota</taxon>
        <taxon>Metazoa</taxon>
        <taxon>Ecdysozoa</taxon>
        <taxon>Arthropoda</taxon>
        <taxon>Hexapoda</taxon>
        <taxon>Insecta</taxon>
        <taxon>Pterygota</taxon>
        <taxon>Neoptera</taxon>
        <taxon>Paraneoptera</taxon>
        <taxon>Hemiptera</taxon>
        <taxon>Sternorrhyncha</taxon>
        <taxon>Aphidomorpha</taxon>
        <taxon>Aphidoidea</taxon>
        <taxon>Aphididae</taxon>
        <taxon>Macrosiphini</taxon>
        <taxon>Macrosiphum</taxon>
    </lineage>
</organism>
<dbReference type="SUPFAM" id="SSF56672">
    <property type="entry name" value="DNA/RNA polymerases"/>
    <property type="match status" value="1"/>
</dbReference>
<keyword evidence="2" id="KW-1185">Reference proteome</keyword>
<dbReference type="CDD" id="cd01644">
    <property type="entry name" value="RT_pepA17"/>
    <property type="match status" value="1"/>
</dbReference>
<dbReference type="EMBL" id="CARXXK010000003">
    <property type="protein sequence ID" value="CAI6360799.1"/>
    <property type="molecule type" value="Genomic_DNA"/>
</dbReference>
<reference evidence="1 2" key="1">
    <citation type="submission" date="2023-01" db="EMBL/GenBank/DDBJ databases">
        <authorList>
            <person name="Whitehead M."/>
        </authorList>
    </citation>
    <scope>NUCLEOTIDE SEQUENCE [LARGE SCALE GENOMIC DNA]</scope>
</reference>
<dbReference type="Pfam" id="PF05380">
    <property type="entry name" value="Peptidase_A17"/>
    <property type="match status" value="1"/>
</dbReference>
<comment type="caution">
    <text evidence="1">The sequence shown here is derived from an EMBL/GenBank/DDBJ whole genome shotgun (WGS) entry which is preliminary data.</text>
</comment>
<evidence type="ECO:0000313" key="1">
    <source>
        <dbReference type="EMBL" id="CAI6360799.1"/>
    </source>
</evidence>
<dbReference type="AlphaFoldDB" id="A0AAV0WXH9"/>
<sequence>MEELSSKHNFTDEEKSCITHFNANLAQNEDGRFIVKLPFKENCHHIGNSFNAALRRFLSLEKRLVKNPELYTKYKMFMSEYESLNHMERVYDMGGDKQVIDHTKCFYLPHSYVINDRSRTTKLRVVFDGSAKSSSGVSLNDILMNGPKVQPDLFEIVVRFRTHKYAFSADITKMYRQVLVHEEDRDYQRVLWRSDPNDEVKVYRLCTVTYGLAPAGFLAISCVNRISDKTTNTKLKEIIKNDFCVDDCLTGADTLMEAIELRNELISIMQSVGFELSKWTTNHTDLSPKHNKNELTTISMDRERVKTLGLYWEPESDYYTYVVQAPKIKTEATKRHILAGLATLFDPLGLVGPVILVGKILLQSLWREKIGWDSPVPPHIQLEWETYNNYLNELNSFNIPRWLGSDKKKQIEIHGFADASMKAYGACIYMRTTDTEGIIKSQLVCAKSRIAPVNVISIPRLELCAALLLSRLIDVIIPALRLNISRRYLWTDSTVTLAWIAAESSKWKTFVANRVGEIHTLTDRAEWGHVTSNDNPADVLSRGCTPSELKYNTQWLG</sequence>
<dbReference type="PANTHER" id="PTHR47331:SF1">
    <property type="entry name" value="GAG-LIKE PROTEIN"/>
    <property type="match status" value="1"/>
</dbReference>
<dbReference type="Proteomes" id="UP001160148">
    <property type="component" value="Unassembled WGS sequence"/>
</dbReference>
<accession>A0AAV0WXH9</accession>
<dbReference type="GO" id="GO:0071897">
    <property type="term" value="P:DNA biosynthetic process"/>
    <property type="evidence" value="ECO:0007669"/>
    <property type="project" value="UniProtKB-ARBA"/>
</dbReference>